<comment type="caution">
    <text evidence="2">The sequence shown here is derived from an EMBL/GenBank/DDBJ whole genome shotgun (WGS) entry which is preliminary data.</text>
</comment>
<gene>
    <name evidence="2" type="ORF">Taro_026173</name>
</gene>
<feature type="compositionally biased region" description="Basic and acidic residues" evidence="1">
    <location>
        <begin position="43"/>
        <end position="69"/>
    </location>
</feature>
<dbReference type="EMBL" id="NMUH01001572">
    <property type="protein sequence ID" value="MQL93526.1"/>
    <property type="molecule type" value="Genomic_DNA"/>
</dbReference>
<dbReference type="AlphaFoldDB" id="A0A843VEH0"/>
<name>A0A843VEH0_COLES</name>
<protein>
    <submittedName>
        <fullName evidence="2">Uncharacterized protein</fullName>
    </submittedName>
</protein>
<dbReference type="Proteomes" id="UP000652761">
    <property type="component" value="Unassembled WGS sequence"/>
</dbReference>
<feature type="region of interest" description="Disordered" evidence="1">
    <location>
        <begin position="40"/>
        <end position="72"/>
    </location>
</feature>
<keyword evidence="3" id="KW-1185">Reference proteome</keyword>
<evidence type="ECO:0000313" key="2">
    <source>
        <dbReference type="EMBL" id="MQL93526.1"/>
    </source>
</evidence>
<dbReference type="InterPro" id="IPR004158">
    <property type="entry name" value="DUF247_pln"/>
</dbReference>
<organism evidence="2 3">
    <name type="scientific">Colocasia esculenta</name>
    <name type="common">Wild taro</name>
    <name type="synonym">Arum esculentum</name>
    <dbReference type="NCBI Taxonomy" id="4460"/>
    <lineage>
        <taxon>Eukaryota</taxon>
        <taxon>Viridiplantae</taxon>
        <taxon>Streptophyta</taxon>
        <taxon>Embryophyta</taxon>
        <taxon>Tracheophyta</taxon>
        <taxon>Spermatophyta</taxon>
        <taxon>Magnoliopsida</taxon>
        <taxon>Liliopsida</taxon>
        <taxon>Araceae</taxon>
        <taxon>Aroideae</taxon>
        <taxon>Colocasieae</taxon>
        <taxon>Colocasia</taxon>
    </lineage>
</organism>
<dbReference type="OrthoDB" id="1378449at2759"/>
<proteinExistence type="predicted"/>
<dbReference type="PANTHER" id="PTHR31170">
    <property type="entry name" value="BNAC04G53230D PROTEIN"/>
    <property type="match status" value="1"/>
</dbReference>
<dbReference type="Pfam" id="PF03140">
    <property type="entry name" value="DUF247"/>
    <property type="match status" value="1"/>
</dbReference>
<evidence type="ECO:0000313" key="3">
    <source>
        <dbReference type="Proteomes" id="UP000652761"/>
    </source>
</evidence>
<reference evidence="2" key="1">
    <citation type="submission" date="2017-07" db="EMBL/GenBank/DDBJ databases">
        <title>Taro Niue Genome Assembly and Annotation.</title>
        <authorList>
            <person name="Atibalentja N."/>
            <person name="Keating K."/>
            <person name="Fields C.J."/>
        </authorList>
    </citation>
    <scope>NUCLEOTIDE SEQUENCE</scope>
    <source>
        <strain evidence="2">Niue_2</strain>
        <tissue evidence="2">Leaf</tissue>
    </source>
</reference>
<accession>A0A843VEH0</accession>
<sequence length="324" mass="37242">MGFEGEELRKKLGRSFLPTISPPLGLSSWSSNLLARARAGNEGFREHPSIRKQESEADDHRRTQRRTSESDPTEIFSGSVYAYDPMLVSIGPLYHGDNKLLPMQDIKLRYVESLIHRSPKNSIRNYIKAIHMCEDRARKQYSEKFNWSREEFVSMLVLDGCFIIEYFLRRALNEGQEFHPPAQGPDVVGEPDISFFVLVKLFEMTNNSGNSATQGTFLDLALDFLRMKLIPDSKLLKEGKVHHLLYLQHKCLNPHGPRDKHRSNGQMTTNYLSRLFYGLLYLVFIHELPPYTYSAESDKQFTIPSTIELQGFRSRVQEEGVPVG</sequence>
<evidence type="ECO:0000256" key="1">
    <source>
        <dbReference type="SAM" id="MobiDB-lite"/>
    </source>
</evidence>